<dbReference type="InterPro" id="IPR023485">
    <property type="entry name" value="Ptyr_pPase"/>
</dbReference>
<accession>H0R2B9</accession>
<gene>
    <name evidence="7" type="primary">ptpA</name>
    <name evidence="7" type="ORF">GOEFS_077_00120</name>
</gene>
<dbReference type="Pfam" id="PF01451">
    <property type="entry name" value="LMWPc"/>
    <property type="match status" value="1"/>
</dbReference>
<dbReference type="PRINTS" id="PR00719">
    <property type="entry name" value="LMWPTPASE"/>
</dbReference>
<evidence type="ECO:0000256" key="2">
    <source>
        <dbReference type="ARBA" id="ARBA00013064"/>
    </source>
</evidence>
<organism evidence="7 8">
    <name type="scientific">Gordonia effusa NBRC 100432</name>
    <dbReference type="NCBI Taxonomy" id="1077974"/>
    <lineage>
        <taxon>Bacteria</taxon>
        <taxon>Bacillati</taxon>
        <taxon>Actinomycetota</taxon>
        <taxon>Actinomycetes</taxon>
        <taxon>Mycobacteriales</taxon>
        <taxon>Gordoniaceae</taxon>
        <taxon>Gordonia</taxon>
    </lineage>
</organism>
<dbReference type="SMART" id="SM00226">
    <property type="entry name" value="LMWPc"/>
    <property type="match status" value="1"/>
</dbReference>
<dbReference type="Proteomes" id="UP000035034">
    <property type="component" value="Unassembled WGS sequence"/>
</dbReference>
<name>H0R2B9_9ACTN</name>
<dbReference type="InterPro" id="IPR050438">
    <property type="entry name" value="LMW_PTPase"/>
</dbReference>
<dbReference type="PANTHER" id="PTHR11717">
    <property type="entry name" value="LOW MOLECULAR WEIGHT PROTEIN TYROSINE PHOSPHATASE"/>
    <property type="match status" value="1"/>
</dbReference>
<keyword evidence="3" id="KW-0378">Hydrolase</keyword>
<sequence>MGQNIFRKALADAGLAERVRVTSAGTGGWHEGEPADNRARTELLAHGYSDVHVAAQLSPEHFEADLLVAMDHGHLKDLERKRLGPRARLLHSFTPTIGDEPGRTEVADPYYGTQDDFGATREQIEAAIPGLLAWVHAQLDASVTG</sequence>
<evidence type="ECO:0000259" key="6">
    <source>
        <dbReference type="SMART" id="SM00226"/>
    </source>
</evidence>
<dbReference type="STRING" id="1077974.GOEFS_077_00120"/>
<reference evidence="7 8" key="1">
    <citation type="submission" date="2011-12" db="EMBL/GenBank/DDBJ databases">
        <title>Whole genome shotgun sequence of Gordonia effusa NBRC 100432.</title>
        <authorList>
            <person name="Yoshida I."/>
            <person name="Takarada H."/>
            <person name="Hosoyama A."/>
            <person name="Tsuchikane K."/>
            <person name="Katsumata H."/>
            <person name="Yamazaki S."/>
            <person name="Fujita N."/>
        </authorList>
    </citation>
    <scope>NUCLEOTIDE SEQUENCE [LARGE SCALE GENOMIC DNA]</scope>
    <source>
        <strain evidence="7 8">NBRC 100432</strain>
    </source>
</reference>
<dbReference type="InterPro" id="IPR036196">
    <property type="entry name" value="Ptyr_pPase_sf"/>
</dbReference>
<dbReference type="AlphaFoldDB" id="H0R2B9"/>
<feature type="active site" description="Proton donor" evidence="5">
    <location>
        <position position="108"/>
    </location>
</feature>
<evidence type="ECO:0000256" key="4">
    <source>
        <dbReference type="ARBA" id="ARBA00022912"/>
    </source>
</evidence>
<dbReference type="CDD" id="cd16343">
    <property type="entry name" value="LMWPTP"/>
    <property type="match status" value="1"/>
</dbReference>
<comment type="caution">
    <text evidence="7">The sequence shown here is derived from an EMBL/GenBank/DDBJ whole genome shotgun (WGS) entry which is preliminary data.</text>
</comment>
<dbReference type="EC" id="3.1.3.48" evidence="2"/>
<dbReference type="EMBL" id="BAEH01000077">
    <property type="protein sequence ID" value="GAB19220.1"/>
    <property type="molecule type" value="Genomic_DNA"/>
</dbReference>
<dbReference type="Gene3D" id="3.40.50.2300">
    <property type="match status" value="1"/>
</dbReference>
<evidence type="ECO:0000256" key="3">
    <source>
        <dbReference type="ARBA" id="ARBA00022801"/>
    </source>
</evidence>
<dbReference type="InterPro" id="IPR017867">
    <property type="entry name" value="Tyr_phospatase_low_mol_wt"/>
</dbReference>
<keyword evidence="4" id="KW-0904">Protein phosphatase</keyword>
<evidence type="ECO:0000256" key="1">
    <source>
        <dbReference type="ARBA" id="ARBA00011063"/>
    </source>
</evidence>
<evidence type="ECO:0000313" key="8">
    <source>
        <dbReference type="Proteomes" id="UP000035034"/>
    </source>
</evidence>
<proteinExistence type="inferred from homology"/>
<feature type="domain" description="Phosphotyrosine protein phosphatase I" evidence="6">
    <location>
        <begin position="1"/>
        <end position="134"/>
    </location>
</feature>
<comment type="similarity">
    <text evidence="1">Belongs to the low molecular weight phosphotyrosine protein phosphatase family.</text>
</comment>
<dbReference type="GO" id="GO:0004725">
    <property type="term" value="F:protein tyrosine phosphatase activity"/>
    <property type="evidence" value="ECO:0007669"/>
    <property type="project" value="UniProtKB-EC"/>
</dbReference>
<keyword evidence="8" id="KW-1185">Reference proteome</keyword>
<evidence type="ECO:0000256" key="5">
    <source>
        <dbReference type="PIRSR" id="PIRSR617867-1"/>
    </source>
</evidence>
<evidence type="ECO:0000313" key="7">
    <source>
        <dbReference type="EMBL" id="GAB19220.1"/>
    </source>
</evidence>
<dbReference type="eggNOG" id="COG0394">
    <property type="taxonomic scope" value="Bacteria"/>
</dbReference>
<dbReference type="PANTHER" id="PTHR11717:SF7">
    <property type="entry name" value="LOW MOLECULAR WEIGHT PHOSPHOTYROSINE PROTEIN PHOSPHATASE"/>
    <property type="match status" value="1"/>
</dbReference>
<dbReference type="SUPFAM" id="SSF52788">
    <property type="entry name" value="Phosphotyrosine protein phosphatases I"/>
    <property type="match status" value="1"/>
</dbReference>
<protein>
    <recommendedName>
        <fullName evidence="2">protein-tyrosine-phosphatase</fullName>
        <ecNumber evidence="2">3.1.3.48</ecNumber>
    </recommendedName>
</protein>